<dbReference type="SUPFAM" id="SSF53098">
    <property type="entry name" value="Ribonuclease H-like"/>
    <property type="match status" value="1"/>
</dbReference>
<dbReference type="GO" id="GO:0046983">
    <property type="term" value="F:protein dimerization activity"/>
    <property type="evidence" value="ECO:0007669"/>
    <property type="project" value="InterPro"/>
</dbReference>
<dbReference type="InterPro" id="IPR008906">
    <property type="entry name" value="HATC_C_dom"/>
</dbReference>
<sequence length="794" mass="90222">MKVKERTIGGKKKGQDFEPIRSVLPEVVLVPDFSSCFHFKEVVLDGNSLHDFFSARTEPLGPNLPERFRTGEVDGRRRQLLWPSPASHPSPTDPALRANPYPERLFTLETCCGYGYGLARDLHLLTRIFKGQRELTGRRRNRDVFQGTGPYLGANPFQGALPFTKKRELFPGLPPASPGSFVLPHWTPRGAYLRLSRFGDLNPFLHFYSTAINKTILAFTVETPTIEDYIADFWMTPPLQNDKECGRLKVYIKAHKRKWDEPHVRQPSEDEIIKLAPRLKTHESVAVAKEFNVKRHYQTTHANAYDKFTGSDRAEKVKQLEAGLASQQRLFTRARDSIENSTKASYEVAMLIAKHGKPFTEGEFVKDCVMKMVDNICPEKQQEFANMCLARNTVARRIEEISADVKRQVACDESTDASDTAQLLIFLRGVDAEMNITEELLDLQSLKGQTRGVDLFDSVCSAVDDFKLPWSKVSGIVTDGSPAMAGEHRGLSKLICDKVSEQGGNAVKLHCIIHQQVLCAKCVKFEHVMQPVVKTINFIRSKALHHRQFQRFLLDIDAEYGDVIYHTDVRWLSRGRHHNVLNISLQGKDAVVSQLFAHIKAFGSKLQLFQRHLSQREPSTAHFPALREVMDSFPPGNIGAQAGRYAAIIASLSAEFSGRFRDFYGMEKDISLFSSPFSADPDTAPHQLQLELIELQCDDELRGRQQQLSLTDFYRQLEKDRFPEMRTFAKRMLSLFGSTYLCEQTFSVMNLNKNRLRSRLTDAHLRDILRISTTAVKPDLARVLQSRSQYHPSH</sequence>
<evidence type="ECO:0000259" key="1">
    <source>
        <dbReference type="Pfam" id="PF05699"/>
    </source>
</evidence>
<dbReference type="Pfam" id="PF05699">
    <property type="entry name" value="Dimer_Tnp_hAT"/>
    <property type="match status" value="1"/>
</dbReference>
<dbReference type="PANTHER" id="PTHR45913">
    <property type="entry name" value="EPM2A-INTERACTING PROTEIN 1"/>
    <property type="match status" value="1"/>
</dbReference>
<feature type="domain" description="HAT C-terminal dimerisation" evidence="1">
    <location>
        <begin position="706"/>
        <end position="769"/>
    </location>
</feature>
<proteinExistence type="predicted"/>
<dbReference type="Proteomes" id="UP001174136">
    <property type="component" value="Unassembled WGS sequence"/>
</dbReference>
<dbReference type="EMBL" id="JAOPHQ010003788">
    <property type="protein sequence ID" value="KAK0141587.1"/>
    <property type="molecule type" value="Genomic_DNA"/>
</dbReference>
<protein>
    <submittedName>
        <fullName evidence="2">General transcription factor II-I repeat domain-containing protein 2</fullName>
    </submittedName>
</protein>
<comment type="caution">
    <text evidence="2">The sequence shown here is derived from an EMBL/GenBank/DDBJ whole genome shotgun (WGS) entry which is preliminary data.</text>
</comment>
<accession>A0AA47MK92</accession>
<keyword evidence="3" id="KW-1185">Reference proteome</keyword>
<dbReference type="AlphaFoldDB" id="A0AA47MK92"/>
<evidence type="ECO:0000313" key="3">
    <source>
        <dbReference type="Proteomes" id="UP001174136"/>
    </source>
</evidence>
<organism evidence="2 3">
    <name type="scientific">Merluccius polli</name>
    <name type="common">Benguela hake</name>
    <name type="synonym">Merluccius cadenati</name>
    <dbReference type="NCBI Taxonomy" id="89951"/>
    <lineage>
        <taxon>Eukaryota</taxon>
        <taxon>Metazoa</taxon>
        <taxon>Chordata</taxon>
        <taxon>Craniata</taxon>
        <taxon>Vertebrata</taxon>
        <taxon>Euteleostomi</taxon>
        <taxon>Actinopterygii</taxon>
        <taxon>Neopterygii</taxon>
        <taxon>Teleostei</taxon>
        <taxon>Neoteleostei</taxon>
        <taxon>Acanthomorphata</taxon>
        <taxon>Zeiogadaria</taxon>
        <taxon>Gadariae</taxon>
        <taxon>Gadiformes</taxon>
        <taxon>Gadoidei</taxon>
        <taxon>Merlucciidae</taxon>
        <taxon>Merluccius</taxon>
    </lineage>
</organism>
<evidence type="ECO:0000313" key="2">
    <source>
        <dbReference type="EMBL" id="KAK0141587.1"/>
    </source>
</evidence>
<reference evidence="2" key="1">
    <citation type="journal article" date="2023" name="Front. Mar. Sci.">
        <title>A new Merluccius polli reference genome to investigate the effects of global change in West African waters.</title>
        <authorList>
            <person name="Mateo J.L."/>
            <person name="Blanco-Fernandez C."/>
            <person name="Garcia-Vazquez E."/>
            <person name="Machado-Schiaffino G."/>
        </authorList>
    </citation>
    <scope>NUCLEOTIDE SEQUENCE</scope>
    <source>
        <strain evidence="2">C29</strain>
        <tissue evidence="2">Fin</tissue>
    </source>
</reference>
<dbReference type="PANTHER" id="PTHR45913:SF9">
    <property type="entry name" value="GENERAL TRANSCRIPTION FACTOR II-I REPEAT DOMAIN-CONTAINING PROTEIN 2-LIKE-RELATED"/>
    <property type="match status" value="1"/>
</dbReference>
<dbReference type="InterPro" id="IPR012337">
    <property type="entry name" value="RNaseH-like_sf"/>
</dbReference>
<gene>
    <name evidence="2" type="ORF">N1851_021263</name>
</gene>
<name>A0AA47MK92_MERPO</name>